<feature type="active site" description="Proton donor/acceptor" evidence="11">
    <location>
        <position position="386"/>
    </location>
</feature>
<evidence type="ECO:0000256" key="3">
    <source>
        <dbReference type="ARBA" id="ARBA00022645"/>
    </source>
</evidence>
<keyword evidence="8" id="KW-0862">Zinc</keyword>
<evidence type="ECO:0000256" key="2">
    <source>
        <dbReference type="ARBA" id="ARBA00005988"/>
    </source>
</evidence>
<dbReference type="InterPro" id="IPR000834">
    <property type="entry name" value="Peptidase_M14"/>
</dbReference>
<dbReference type="AlphaFoldDB" id="A0A8J9V220"/>
<feature type="domain" description="Peptidase M14" evidence="13">
    <location>
        <begin position="121"/>
        <end position="419"/>
    </location>
</feature>
<dbReference type="Pfam" id="PF02244">
    <property type="entry name" value="Propep_M14"/>
    <property type="match status" value="1"/>
</dbReference>
<evidence type="ECO:0000256" key="1">
    <source>
        <dbReference type="ARBA" id="ARBA00001947"/>
    </source>
</evidence>
<dbReference type="InterPro" id="IPR036990">
    <property type="entry name" value="M14A-like_propep"/>
</dbReference>
<dbReference type="InterPro" id="IPR003146">
    <property type="entry name" value="M14A_act_pep"/>
</dbReference>
<gene>
    <name evidence="14" type="ORF">BINO364_LOCUS1140</name>
</gene>
<feature type="non-terminal residue" evidence="14">
    <location>
        <position position="432"/>
    </location>
</feature>
<dbReference type="GO" id="GO:0004181">
    <property type="term" value="F:metallocarboxypeptidase activity"/>
    <property type="evidence" value="ECO:0007669"/>
    <property type="project" value="InterPro"/>
</dbReference>
<evidence type="ECO:0000259" key="13">
    <source>
        <dbReference type="PROSITE" id="PS52035"/>
    </source>
</evidence>
<dbReference type="Gene3D" id="3.40.630.10">
    <property type="entry name" value="Zn peptidases"/>
    <property type="match status" value="1"/>
</dbReference>
<dbReference type="PANTHER" id="PTHR11705">
    <property type="entry name" value="PROTEASE FAMILY M14 CARBOXYPEPTIDASE A,B"/>
    <property type="match status" value="1"/>
</dbReference>
<evidence type="ECO:0000256" key="5">
    <source>
        <dbReference type="ARBA" id="ARBA00022723"/>
    </source>
</evidence>
<evidence type="ECO:0000256" key="6">
    <source>
        <dbReference type="ARBA" id="ARBA00022729"/>
    </source>
</evidence>
<protein>
    <recommendedName>
        <fullName evidence="13">Peptidase M14 domain-containing protein</fullName>
    </recommendedName>
</protein>
<evidence type="ECO:0000256" key="4">
    <source>
        <dbReference type="ARBA" id="ARBA00022670"/>
    </source>
</evidence>
<dbReference type="Pfam" id="PF00246">
    <property type="entry name" value="Peptidase_M14"/>
    <property type="match status" value="1"/>
</dbReference>
<dbReference type="PRINTS" id="PR00765">
    <property type="entry name" value="CRBOXYPTASEA"/>
</dbReference>
<evidence type="ECO:0000256" key="11">
    <source>
        <dbReference type="PROSITE-ProRule" id="PRU01379"/>
    </source>
</evidence>
<comment type="cofactor">
    <cofactor evidence="1">
        <name>Zn(2+)</name>
        <dbReference type="ChEBI" id="CHEBI:29105"/>
    </cofactor>
</comment>
<dbReference type="PROSITE" id="PS00132">
    <property type="entry name" value="CARBOXYPEPT_ZN_1"/>
    <property type="match status" value="1"/>
</dbReference>
<evidence type="ECO:0000256" key="8">
    <source>
        <dbReference type="ARBA" id="ARBA00022833"/>
    </source>
</evidence>
<dbReference type="Proteomes" id="UP000838878">
    <property type="component" value="Chromosome 1"/>
</dbReference>
<comment type="similarity">
    <text evidence="2 11">Belongs to the peptidase M14 family.</text>
</comment>
<dbReference type="EMBL" id="OV170221">
    <property type="protein sequence ID" value="CAH0714053.1"/>
    <property type="molecule type" value="Genomic_DNA"/>
</dbReference>
<dbReference type="Gene3D" id="3.30.70.340">
    <property type="entry name" value="Metallocarboxypeptidase-like"/>
    <property type="match status" value="1"/>
</dbReference>
<sequence>MSLLIFLLWASIALVSAGNHDIYSGYAVYGIHLKDEVDQKSLISLEKELDVDVWNHGALETRDALVMVSPENKAQLLKILNERDLKYYLHMADVAKSLTEFDLEVARWQRSRSNRLVPYSDYPRYSEVDQYMERIASEYPNLVTLVNAGASFEGRPIKYLKISTSNFTNTSKPIYYMDAAIHAREWVTVPLALYTVHRLVEDLREEDRDLLENVDWIILPIVNPDGYEYSHTDNRLWRRTRSYYPEISTECWGVDANRNFDVNFNTIGVSSNACSDIYPGHQAFSEPETRYVRDIILGHINRIQLYLNVHSYGNYVLFGFGNATLPANAPHLHAVGAAMAAAIDAKKLDKALYYLVGNSNLALYGTSGSAQDYGQAVGVPLSYTLELPGYEYDFRVPPQYIEQINKETWEGIAVSARFANLLYQARNSSSTN</sequence>
<dbReference type="SUPFAM" id="SSF53187">
    <property type="entry name" value="Zn-dependent exopeptidases"/>
    <property type="match status" value="1"/>
</dbReference>
<dbReference type="PANTHER" id="PTHR11705:SF140">
    <property type="entry name" value="FI02848P-RELATED"/>
    <property type="match status" value="1"/>
</dbReference>
<evidence type="ECO:0000256" key="9">
    <source>
        <dbReference type="ARBA" id="ARBA00023049"/>
    </source>
</evidence>
<feature type="chain" id="PRO_5035436029" description="Peptidase M14 domain-containing protein" evidence="12">
    <location>
        <begin position="18"/>
        <end position="432"/>
    </location>
</feature>
<evidence type="ECO:0000256" key="10">
    <source>
        <dbReference type="ARBA" id="ARBA00023157"/>
    </source>
</evidence>
<dbReference type="GO" id="GO:0005615">
    <property type="term" value="C:extracellular space"/>
    <property type="evidence" value="ECO:0007669"/>
    <property type="project" value="TreeGrafter"/>
</dbReference>
<keyword evidence="7" id="KW-0378">Hydrolase</keyword>
<evidence type="ECO:0000313" key="15">
    <source>
        <dbReference type="Proteomes" id="UP000838878"/>
    </source>
</evidence>
<evidence type="ECO:0000256" key="12">
    <source>
        <dbReference type="SAM" id="SignalP"/>
    </source>
</evidence>
<dbReference type="SMART" id="SM00631">
    <property type="entry name" value="Zn_pept"/>
    <property type="match status" value="1"/>
</dbReference>
<dbReference type="InterPro" id="IPR057246">
    <property type="entry name" value="CARBOXYPEPT_ZN_1"/>
</dbReference>
<keyword evidence="15" id="KW-1185">Reference proteome</keyword>
<dbReference type="GO" id="GO:0008270">
    <property type="term" value="F:zinc ion binding"/>
    <property type="evidence" value="ECO:0007669"/>
    <property type="project" value="InterPro"/>
</dbReference>
<proteinExistence type="inferred from homology"/>
<keyword evidence="10" id="KW-1015">Disulfide bond</keyword>
<reference evidence="14" key="1">
    <citation type="submission" date="2021-12" db="EMBL/GenBank/DDBJ databases">
        <authorList>
            <person name="Martin H S."/>
        </authorList>
    </citation>
    <scope>NUCLEOTIDE SEQUENCE</scope>
</reference>
<evidence type="ECO:0000313" key="14">
    <source>
        <dbReference type="EMBL" id="CAH0714053.1"/>
    </source>
</evidence>
<keyword evidence="5" id="KW-0479">Metal-binding</keyword>
<feature type="signal peptide" evidence="12">
    <location>
        <begin position="1"/>
        <end position="17"/>
    </location>
</feature>
<keyword evidence="6 12" id="KW-0732">Signal</keyword>
<dbReference type="OrthoDB" id="3626597at2759"/>
<keyword evidence="4" id="KW-0645">Protease</keyword>
<organism evidence="14 15">
    <name type="scientific">Brenthis ino</name>
    <name type="common">lesser marbled fritillary</name>
    <dbReference type="NCBI Taxonomy" id="405034"/>
    <lineage>
        <taxon>Eukaryota</taxon>
        <taxon>Metazoa</taxon>
        <taxon>Ecdysozoa</taxon>
        <taxon>Arthropoda</taxon>
        <taxon>Hexapoda</taxon>
        <taxon>Insecta</taxon>
        <taxon>Pterygota</taxon>
        <taxon>Neoptera</taxon>
        <taxon>Endopterygota</taxon>
        <taxon>Lepidoptera</taxon>
        <taxon>Glossata</taxon>
        <taxon>Ditrysia</taxon>
        <taxon>Papilionoidea</taxon>
        <taxon>Nymphalidae</taxon>
        <taxon>Heliconiinae</taxon>
        <taxon>Argynnini</taxon>
        <taxon>Brenthis</taxon>
    </lineage>
</organism>
<evidence type="ECO:0000256" key="7">
    <source>
        <dbReference type="ARBA" id="ARBA00022801"/>
    </source>
</evidence>
<dbReference type="PROSITE" id="PS52035">
    <property type="entry name" value="PEPTIDASE_M14"/>
    <property type="match status" value="1"/>
</dbReference>
<keyword evidence="3" id="KW-0121">Carboxypeptidase</keyword>
<dbReference type="GO" id="GO:0006508">
    <property type="term" value="P:proteolysis"/>
    <property type="evidence" value="ECO:0007669"/>
    <property type="project" value="UniProtKB-KW"/>
</dbReference>
<accession>A0A8J9V220</accession>
<dbReference type="SUPFAM" id="SSF54897">
    <property type="entry name" value="Protease propeptides/inhibitors"/>
    <property type="match status" value="1"/>
</dbReference>
<dbReference type="FunFam" id="3.40.630.10:FF:000084">
    <property type="entry name" value="Carboxypeptidase B2"/>
    <property type="match status" value="1"/>
</dbReference>
<keyword evidence="9" id="KW-0482">Metalloprotease</keyword>
<name>A0A8J9V220_9NEOP</name>